<name>A0A0A0D5N1_9PROT</name>
<evidence type="ECO:0000256" key="5">
    <source>
        <dbReference type="SAM" id="SignalP"/>
    </source>
</evidence>
<dbReference type="InterPro" id="IPR018660">
    <property type="entry name" value="MliC"/>
</dbReference>
<evidence type="ECO:0000313" key="8">
    <source>
        <dbReference type="Proteomes" id="UP000029995"/>
    </source>
</evidence>
<gene>
    <name evidence="7" type="ORF">P409_16345</name>
</gene>
<dbReference type="OrthoDB" id="5348860at2"/>
<evidence type="ECO:0000256" key="4">
    <source>
        <dbReference type="ARBA" id="ARBA00023288"/>
    </source>
</evidence>
<feature type="signal peptide" evidence="5">
    <location>
        <begin position="1"/>
        <end position="21"/>
    </location>
</feature>
<dbReference type="RefSeq" id="WP_034839352.1">
    <property type="nucleotide sequence ID" value="NZ_JANX01000195.1"/>
</dbReference>
<feature type="domain" description="C-type lysozyme inhibitor" evidence="6">
    <location>
        <begin position="41"/>
        <end position="103"/>
    </location>
</feature>
<dbReference type="Proteomes" id="UP000029995">
    <property type="component" value="Unassembled WGS sequence"/>
</dbReference>
<feature type="chain" id="PRO_5001968366" description="C-type lysozyme inhibitor domain-containing protein" evidence="5">
    <location>
        <begin position="22"/>
        <end position="111"/>
    </location>
</feature>
<keyword evidence="4" id="KW-0449">Lipoprotein</keyword>
<reference evidence="7 8" key="1">
    <citation type="submission" date="2014-01" db="EMBL/GenBank/DDBJ databases">
        <title>Genome sequence determination for a cystic fibrosis isolate, Inquilinus limosus.</title>
        <authorList>
            <person name="Pino M."/>
            <person name="Di Conza J."/>
            <person name="Gutkind G."/>
        </authorList>
    </citation>
    <scope>NUCLEOTIDE SEQUENCE [LARGE SCALE GENOMIC DNA]</scope>
    <source>
        <strain evidence="7 8">MP06</strain>
    </source>
</reference>
<dbReference type="SUPFAM" id="SSF141488">
    <property type="entry name" value="YdhA-like"/>
    <property type="match status" value="1"/>
</dbReference>
<keyword evidence="1 5" id="KW-0732">Signal</keyword>
<evidence type="ECO:0000256" key="3">
    <source>
        <dbReference type="ARBA" id="ARBA00023139"/>
    </source>
</evidence>
<comment type="caution">
    <text evidence="7">The sequence shown here is derived from an EMBL/GenBank/DDBJ whole genome shotgun (WGS) entry which is preliminary data.</text>
</comment>
<dbReference type="Pfam" id="PF09864">
    <property type="entry name" value="MliC"/>
    <property type="match status" value="1"/>
</dbReference>
<keyword evidence="2" id="KW-0472">Membrane</keyword>
<proteinExistence type="predicted"/>
<protein>
    <recommendedName>
        <fullName evidence="6">C-type lysozyme inhibitor domain-containing protein</fullName>
    </recommendedName>
</protein>
<accession>A0A0A0D5N1</accession>
<keyword evidence="3" id="KW-0564">Palmitate</keyword>
<sequence length="111" mass="11209">MTRRLILIPCALALAALAACGDDTPNPTAKTEAVASKTVSYRCTDGTSLSAGFTGDALVLADGGNTVTLQRAISGSGARYTNPYGAEFWDKGGQATYSRIAGAPSTSCTAG</sequence>
<evidence type="ECO:0000313" key="7">
    <source>
        <dbReference type="EMBL" id="KGM33340.1"/>
    </source>
</evidence>
<dbReference type="AlphaFoldDB" id="A0A0A0D5N1"/>
<evidence type="ECO:0000256" key="1">
    <source>
        <dbReference type="ARBA" id="ARBA00022729"/>
    </source>
</evidence>
<dbReference type="EMBL" id="JANX01000195">
    <property type="protein sequence ID" value="KGM33340.1"/>
    <property type="molecule type" value="Genomic_DNA"/>
</dbReference>
<organism evidence="7 8">
    <name type="scientific">Inquilinus limosus MP06</name>
    <dbReference type="NCBI Taxonomy" id="1398085"/>
    <lineage>
        <taxon>Bacteria</taxon>
        <taxon>Pseudomonadati</taxon>
        <taxon>Pseudomonadota</taxon>
        <taxon>Alphaproteobacteria</taxon>
        <taxon>Rhodospirillales</taxon>
        <taxon>Rhodospirillaceae</taxon>
        <taxon>Inquilinus</taxon>
    </lineage>
</organism>
<evidence type="ECO:0000259" key="6">
    <source>
        <dbReference type="Pfam" id="PF09864"/>
    </source>
</evidence>
<dbReference type="PROSITE" id="PS51257">
    <property type="entry name" value="PROKAR_LIPOPROTEIN"/>
    <property type="match status" value="1"/>
</dbReference>
<dbReference type="Gene3D" id="2.40.128.200">
    <property type="match status" value="1"/>
</dbReference>
<evidence type="ECO:0000256" key="2">
    <source>
        <dbReference type="ARBA" id="ARBA00023136"/>
    </source>
</evidence>
<dbReference type="InterPro" id="IPR036328">
    <property type="entry name" value="MliC_sf"/>
</dbReference>